<sequence length="530" mass="61539">MYNVNQHNDEMTSLKEELKKLRVELSTYKKRDKVSRHYEQSFYKMSDAAYYFKLYENKTSSHFIEVNEVAFTRLGYTREEMLKMSPKHIDRTRGDQLQEIYKKVYMNETYTFETTHVCKDGTFLPVEIKTHILEVEDNGDKLIFSICRDLTNSKKTEEELYILESFYNHSNEGIAIFDLEGKIIQANKAFESIFGYKEEEVKCRRLPVTPAVSKKEAEYLLAETLKGNHIKNFATIKQRKDGRYITVSITMSPLRNKYTGAIYALSGIVRDVTEQLAIMNQLESFIDYNLDPILIFDEHDQLIRLNYAFEETFGWTAKELTGVKIMDMPIIPEHKQQEVENFSETVRLHKGIQGYETIRKTRDGTMLDVLLTTFAINQNNNHMMVVTLKDISHKKEAERVLINSEKISIVGQLSASIAHEIRNPLTAIKGFMKLAKEGSVQLDIYSIIDSEIDRIETISSELLVLGKPQSKELKHSDVGKLLKDVCVLMQSQANFESVFIHYEEVEFDLYCECNEQQVKQVFMNIIKNAI</sequence>
<dbReference type="Proteomes" id="UP001597318">
    <property type="component" value="Unassembled WGS sequence"/>
</dbReference>
<evidence type="ECO:0000256" key="8">
    <source>
        <dbReference type="SAM" id="Coils"/>
    </source>
</evidence>
<dbReference type="Gene3D" id="3.30.450.20">
    <property type="entry name" value="PAS domain"/>
    <property type="match status" value="3"/>
</dbReference>
<dbReference type="PROSITE" id="PS50112">
    <property type="entry name" value="PAS"/>
    <property type="match status" value="2"/>
</dbReference>
<feature type="domain" description="Histidine kinase" evidence="9">
    <location>
        <begin position="416"/>
        <end position="530"/>
    </location>
</feature>
<dbReference type="SMART" id="SM00091">
    <property type="entry name" value="PAS"/>
    <property type="match status" value="2"/>
</dbReference>
<feature type="domain" description="PAS" evidence="10">
    <location>
        <begin position="159"/>
        <end position="201"/>
    </location>
</feature>
<dbReference type="InterPro" id="IPR003661">
    <property type="entry name" value="HisK_dim/P_dom"/>
</dbReference>
<protein>
    <recommendedName>
        <fullName evidence="2">histidine kinase</fullName>
        <ecNumber evidence="2">2.7.13.3</ecNumber>
    </recommendedName>
</protein>
<dbReference type="InterPro" id="IPR036097">
    <property type="entry name" value="HisK_dim/P_sf"/>
</dbReference>
<gene>
    <name evidence="12" type="ORF">ACFSKK_13235</name>
</gene>
<keyword evidence="13" id="KW-1185">Reference proteome</keyword>
<dbReference type="NCBIfam" id="TIGR00229">
    <property type="entry name" value="sensory_box"/>
    <property type="match status" value="3"/>
</dbReference>
<dbReference type="InterPro" id="IPR052155">
    <property type="entry name" value="Biofilm_reg_signaling"/>
</dbReference>
<dbReference type="CDD" id="cd00130">
    <property type="entry name" value="PAS"/>
    <property type="match status" value="2"/>
</dbReference>
<dbReference type="RefSeq" id="WP_247343261.1">
    <property type="nucleotide sequence ID" value="NZ_CP095550.1"/>
</dbReference>
<evidence type="ECO:0000256" key="5">
    <source>
        <dbReference type="ARBA" id="ARBA00022777"/>
    </source>
</evidence>
<evidence type="ECO:0000256" key="6">
    <source>
        <dbReference type="ARBA" id="ARBA00022840"/>
    </source>
</evidence>
<dbReference type="EC" id="2.7.13.3" evidence="2"/>
<reference evidence="13" key="1">
    <citation type="journal article" date="2019" name="Int. J. Syst. Evol. Microbiol.">
        <title>The Global Catalogue of Microorganisms (GCM) 10K type strain sequencing project: providing services to taxonomists for standard genome sequencing and annotation.</title>
        <authorList>
            <consortium name="The Broad Institute Genomics Platform"/>
            <consortium name="The Broad Institute Genome Sequencing Center for Infectious Disease"/>
            <person name="Wu L."/>
            <person name="Ma J."/>
        </authorList>
    </citation>
    <scope>NUCLEOTIDE SEQUENCE [LARGE SCALE GENOMIC DNA]</scope>
    <source>
        <strain evidence="13">CGMCC 1.15474</strain>
    </source>
</reference>
<evidence type="ECO:0000256" key="1">
    <source>
        <dbReference type="ARBA" id="ARBA00000085"/>
    </source>
</evidence>
<keyword evidence="6" id="KW-0067">ATP-binding</keyword>
<dbReference type="EMBL" id="JBHUIK010000002">
    <property type="protein sequence ID" value="MFD2214650.1"/>
    <property type="molecule type" value="Genomic_DNA"/>
</dbReference>
<dbReference type="PANTHER" id="PTHR44757">
    <property type="entry name" value="DIGUANYLATE CYCLASE DGCP"/>
    <property type="match status" value="1"/>
</dbReference>
<evidence type="ECO:0000256" key="2">
    <source>
        <dbReference type="ARBA" id="ARBA00012438"/>
    </source>
</evidence>
<comment type="caution">
    <text evidence="12">The sequence shown here is derived from an EMBL/GenBank/DDBJ whole genome shotgun (WGS) entry which is preliminary data.</text>
</comment>
<dbReference type="InterPro" id="IPR001610">
    <property type="entry name" value="PAC"/>
</dbReference>
<dbReference type="PANTHER" id="PTHR44757:SF2">
    <property type="entry name" value="BIOFILM ARCHITECTURE MAINTENANCE PROTEIN MBAA"/>
    <property type="match status" value="1"/>
</dbReference>
<evidence type="ECO:0000259" key="10">
    <source>
        <dbReference type="PROSITE" id="PS50112"/>
    </source>
</evidence>
<name>A0ABW5C152_9BACI</name>
<feature type="coiled-coil region" evidence="8">
    <location>
        <begin position="4"/>
        <end position="31"/>
    </location>
</feature>
<evidence type="ECO:0000259" key="11">
    <source>
        <dbReference type="PROSITE" id="PS50113"/>
    </source>
</evidence>
<evidence type="ECO:0000256" key="3">
    <source>
        <dbReference type="ARBA" id="ARBA00022679"/>
    </source>
</evidence>
<dbReference type="Pfam" id="PF13426">
    <property type="entry name" value="PAS_9"/>
    <property type="match status" value="3"/>
</dbReference>
<evidence type="ECO:0000259" key="9">
    <source>
        <dbReference type="PROSITE" id="PS50109"/>
    </source>
</evidence>
<dbReference type="InterPro" id="IPR005467">
    <property type="entry name" value="His_kinase_dom"/>
</dbReference>
<dbReference type="PROSITE" id="PS50109">
    <property type="entry name" value="HIS_KIN"/>
    <property type="match status" value="1"/>
</dbReference>
<dbReference type="SMART" id="SM00388">
    <property type="entry name" value="HisKA"/>
    <property type="match status" value="1"/>
</dbReference>
<dbReference type="PROSITE" id="PS50113">
    <property type="entry name" value="PAC"/>
    <property type="match status" value="1"/>
</dbReference>
<evidence type="ECO:0000256" key="7">
    <source>
        <dbReference type="ARBA" id="ARBA00023012"/>
    </source>
</evidence>
<evidence type="ECO:0000256" key="4">
    <source>
        <dbReference type="ARBA" id="ARBA00022741"/>
    </source>
</evidence>
<dbReference type="CDD" id="cd00082">
    <property type="entry name" value="HisKA"/>
    <property type="match status" value="1"/>
</dbReference>
<proteinExistence type="predicted"/>
<keyword evidence="8" id="KW-0175">Coiled coil</keyword>
<evidence type="ECO:0000313" key="12">
    <source>
        <dbReference type="EMBL" id="MFD2214650.1"/>
    </source>
</evidence>
<dbReference type="SUPFAM" id="SSF55785">
    <property type="entry name" value="PYP-like sensor domain (PAS domain)"/>
    <property type="match status" value="3"/>
</dbReference>
<keyword evidence="3" id="KW-0808">Transferase</keyword>
<organism evidence="12 13">
    <name type="scientific">Metabacillus endolithicus</name>
    <dbReference type="NCBI Taxonomy" id="1535204"/>
    <lineage>
        <taxon>Bacteria</taxon>
        <taxon>Bacillati</taxon>
        <taxon>Bacillota</taxon>
        <taxon>Bacilli</taxon>
        <taxon>Bacillales</taxon>
        <taxon>Bacillaceae</taxon>
        <taxon>Metabacillus</taxon>
    </lineage>
</organism>
<dbReference type="Gene3D" id="1.10.287.130">
    <property type="match status" value="1"/>
</dbReference>
<keyword evidence="7" id="KW-0902">Two-component regulatory system</keyword>
<keyword evidence="5" id="KW-0418">Kinase</keyword>
<dbReference type="InterPro" id="IPR000014">
    <property type="entry name" value="PAS"/>
</dbReference>
<dbReference type="SUPFAM" id="SSF47384">
    <property type="entry name" value="Homodimeric domain of signal transducing histidine kinase"/>
    <property type="match status" value="1"/>
</dbReference>
<evidence type="ECO:0000313" key="13">
    <source>
        <dbReference type="Proteomes" id="UP001597318"/>
    </source>
</evidence>
<accession>A0ABW5C152</accession>
<dbReference type="Pfam" id="PF00512">
    <property type="entry name" value="HisKA"/>
    <property type="match status" value="1"/>
</dbReference>
<dbReference type="SMART" id="SM00086">
    <property type="entry name" value="PAC"/>
    <property type="match status" value="3"/>
</dbReference>
<dbReference type="InterPro" id="IPR035965">
    <property type="entry name" value="PAS-like_dom_sf"/>
</dbReference>
<feature type="domain" description="PAC" evidence="11">
    <location>
        <begin position="229"/>
        <end position="284"/>
    </location>
</feature>
<dbReference type="InterPro" id="IPR000700">
    <property type="entry name" value="PAS-assoc_C"/>
</dbReference>
<feature type="domain" description="PAS" evidence="10">
    <location>
        <begin position="278"/>
        <end position="349"/>
    </location>
</feature>
<keyword evidence="4" id="KW-0547">Nucleotide-binding</keyword>
<comment type="catalytic activity">
    <reaction evidence="1">
        <text>ATP + protein L-histidine = ADP + protein N-phospho-L-histidine.</text>
        <dbReference type="EC" id="2.7.13.3"/>
    </reaction>
</comment>